<name>J9DYB5_9PROT</name>
<dbReference type="InterPro" id="IPR036979">
    <property type="entry name" value="CM_dom_sf"/>
</dbReference>
<keyword evidence="4" id="KW-1185">Reference proteome</keyword>
<sequence>MTEETEQKMLGLEDIREQIDETDRAILELLAQRSQLVSCVAEVKAQSGDSRILRPAREIVQMRHFLTWFKERGLAMPVSGFSAIWREIIAASVSQQTPLKVMHMSDTLTTARERFGNAADYVEVNHPDDALGKLDAHANRIAVLPFKNSDWWQSLPEGMKIFGALPYLSPLSKGDVQSLCVGCIAIEPSGEDVTLLSCPKEDGPENDSADDLAENKDAHILASSDTHHLIMVDGFMNTDRIGDVVGSFGSLEIMDALLVGEKS</sequence>
<dbReference type="Gene3D" id="1.20.59.10">
    <property type="entry name" value="Chorismate mutase"/>
    <property type="match status" value="1"/>
</dbReference>
<dbReference type="AlphaFoldDB" id="J9DYB5"/>
<protein>
    <recommendedName>
        <fullName evidence="1">chorismate mutase</fullName>
        <ecNumber evidence="1">5.4.99.5</ecNumber>
    </recommendedName>
</protein>
<dbReference type="Pfam" id="PF01817">
    <property type="entry name" value="CM_2"/>
    <property type="match status" value="1"/>
</dbReference>
<dbReference type="STRING" id="1220535.IMCC14465_15310"/>
<organism evidence="3 4">
    <name type="scientific">alpha proteobacterium IMCC14465</name>
    <dbReference type="NCBI Taxonomy" id="1220535"/>
    <lineage>
        <taxon>Bacteria</taxon>
        <taxon>Pseudomonadati</taxon>
        <taxon>Pseudomonadota</taxon>
        <taxon>Alphaproteobacteria</taxon>
        <taxon>PS1 clade</taxon>
    </lineage>
</organism>
<dbReference type="InterPro" id="IPR036263">
    <property type="entry name" value="Chorismate_II_sf"/>
</dbReference>
<evidence type="ECO:0000313" key="3">
    <source>
        <dbReference type="EMBL" id="EJW20644.1"/>
    </source>
</evidence>
<dbReference type="GO" id="GO:0004106">
    <property type="term" value="F:chorismate mutase activity"/>
    <property type="evidence" value="ECO:0007669"/>
    <property type="project" value="UniProtKB-EC"/>
</dbReference>
<evidence type="ECO:0000313" key="4">
    <source>
        <dbReference type="Proteomes" id="UP000004836"/>
    </source>
</evidence>
<gene>
    <name evidence="3" type="ORF">IMCC14465_15310</name>
</gene>
<dbReference type="SMART" id="SM00830">
    <property type="entry name" value="CM_2"/>
    <property type="match status" value="1"/>
</dbReference>
<feature type="domain" description="Chorismate mutase" evidence="2">
    <location>
        <begin position="6"/>
        <end position="100"/>
    </location>
</feature>
<dbReference type="OrthoDB" id="7268348at2"/>
<dbReference type="InterPro" id="IPR002701">
    <property type="entry name" value="CM_II_prokaryot"/>
</dbReference>
<accession>J9DYB5</accession>
<dbReference type="SUPFAM" id="SSF48600">
    <property type="entry name" value="Chorismate mutase II"/>
    <property type="match status" value="1"/>
</dbReference>
<dbReference type="Proteomes" id="UP000004836">
    <property type="component" value="Unassembled WGS sequence"/>
</dbReference>
<reference evidence="3 4" key="1">
    <citation type="journal article" date="2012" name="J. Bacteriol.">
        <title>Genome Sequence of Strain IMCC14465, Isolated from the East Sea, Belonging to the PS1 Clade of Alphaproteobacteria.</title>
        <authorList>
            <person name="Yang S.J."/>
            <person name="Kang I."/>
            <person name="Cho J.C."/>
        </authorList>
    </citation>
    <scope>NUCLEOTIDE SEQUENCE [LARGE SCALE GENOMIC DNA]</scope>
    <source>
        <strain evidence="3 4">IMCC14465</strain>
    </source>
</reference>
<proteinExistence type="predicted"/>
<dbReference type="GO" id="GO:0046417">
    <property type="term" value="P:chorismate metabolic process"/>
    <property type="evidence" value="ECO:0007669"/>
    <property type="project" value="InterPro"/>
</dbReference>
<dbReference type="PROSITE" id="PS51168">
    <property type="entry name" value="CHORISMATE_MUT_2"/>
    <property type="match status" value="1"/>
</dbReference>
<dbReference type="EC" id="5.4.99.5" evidence="1"/>
<dbReference type="eggNOG" id="COG1605">
    <property type="taxonomic scope" value="Bacteria"/>
</dbReference>
<evidence type="ECO:0000256" key="1">
    <source>
        <dbReference type="ARBA" id="ARBA00012404"/>
    </source>
</evidence>
<evidence type="ECO:0000259" key="2">
    <source>
        <dbReference type="PROSITE" id="PS51168"/>
    </source>
</evidence>
<dbReference type="EMBL" id="ALYF01000006">
    <property type="protein sequence ID" value="EJW20644.1"/>
    <property type="molecule type" value="Genomic_DNA"/>
</dbReference>
<comment type="caution">
    <text evidence="3">The sequence shown here is derived from an EMBL/GenBank/DDBJ whole genome shotgun (WGS) entry which is preliminary data.</text>
</comment>